<gene>
    <name evidence="1" type="ORF">L6452_38289</name>
</gene>
<accession>A0ACB8Y5B5</accession>
<proteinExistence type="predicted"/>
<name>A0ACB8Y5B5_ARCLA</name>
<reference evidence="2" key="1">
    <citation type="journal article" date="2022" name="Mol. Ecol. Resour.">
        <title>The genomes of chicory, endive, great burdock and yacon provide insights into Asteraceae palaeo-polyploidization history and plant inulin production.</title>
        <authorList>
            <person name="Fan W."/>
            <person name="Wang S."/>
            <person name="Wang H."/>
            <person name="Wang A."/>
            <person name="Jiang F."/>
            <person name="Liu H."/>
            <person name="Zhao H."/>
            <person name="Xu D."/>
            <person name="Zhang Y."/>
        </authorList>
    </citation>
    <scope>NUCLEOTIDE SEQUENCE [LARGE SCALE GENOMIC DNA]</scope>
    <source>
        <strain evidence="2">cv. Niubang</strain>
    </source>
</reference>
<reference evidence="1 2" key="2">
    <citation type="journal article" date="2022" name="Mol. Ecol. Resour.">
        <title>The genomes of chicory, endive, great burdock and yacon provide insights into Asteraceae paleo-polyploidization history and plant inulin production.</title>
        <authorList>
            <person name="Fan W."/>
            <person name="Wang S."/>
            <person name="Wang H."/>
            <person name="Wang A."/>
            <person name="Jiang F."/>
            <person name="Liu H."/>
            <person name="Zhao H."/>
            <person name="Xu D."/>
            <person name="Zhang Y."/>
        </authorList>
    </citation>
    <scope>NUCLEOTIDE SEQUENCE [LARGE SCALE GENOMIC DNA]</scope>
    <source>
        <strain evidence="2">cv. Niubang</strain>
    </source>
</reference>
<evidence type="ECO:0000313" key="2">
    <source>
        <dbReference type="Proteomes" id="UP001055879"/>
    </source>
</evidence>
<evidence type="ECO:0000313" key="1">
    <source>
        <dbReference type="EMBL" id="KAI3678984.1"/>
    </source>
</evidence>
<sequence length="96" mass="10618">MIIMSLLSSSQLPLIPISHPTPTPPSDHYATTVVTTTTMLLLSSSQLPPISLFSASRGKNTNRDLRLHRLSCAFLGFFFFFSFCVQSLICSLIVVR</sequence>
<dbReference type="EMBL" id="CM042060">
    <property type="protein sequence ID" value="KAI3678984.1"/>
    <property type="molecule type" value="Genomic_DNA"/>
</dbReference>
<dbReference type="Proteomes" id="UP001055879">
    <property type="component" value="Linkage Group LG14"/>
</dbReference>
<comment type="caution">
    <text evidence="1">The sequence shown here is derived from an EMBL/GenBank/DDBJ whole genome shotgun (WGS) entry which is preliminary data.</text>
</comment>
<organism evidence="1 2">
    <name type="scientific">Arctium lappa</name>
    <name type="common">Greater burdock</name>
    <name type="synonym">Lappa major</name>
    <dbReference type="NCBI Taxonomy" id="4217"/>
    <lineage>
        <taxon>Eukaryota</taxon>
        <taxon>Viridiplantae</taxon>
        <taxon>Streptophyta</taxon>
        <taxon>Embryophyta</taxon>
        <taxon>Tracheophyta</taxon>
        <taxon>Spermatophyta</taxon>
        <taxon>Magnoliopsida</taxon>
        <taxon>eudicotyledons</taxon>
        <taxon>Gunneridae</taxon>
        <taxon>Pentapetalae</taxon>
        <taxon>asterids</taxon>
        <taxon>campanulids</taxon>
        <taxon>Asterales</taxon>
        <taxon>Asteraceae</taxon>
        <taxon>Carduoideae</taxon>
        <taxon>Cardueae</taxon>
        <taxon>Arctiinae</taxon>
        <taxon>Arctium</taxon>
    </lineage>
</organism>
<protein>
    <submittedName>
        <fullName evidence="1">Uncharacterized protein</fullName>
    </submittedName>
</protein>
<keyword evidence="2" id="KW-1185">Reference proteome</keyword>